<dbReference type="InterPro" id="IPR027417">
    <property type="entry name" value="P-loop_NTPase"/>
</dbReference>
<accession>A0A7G6E7Z5</accession>
<dbReference type="PANTHER" id="PTHR41287">
    <property type="match status" value="1"/>
</dbReference>
<dbReference type="GO" id="GO:0004519">
    <property type="term" value="F:endonuclease activity"/>
    <property type="evidence" value="ECO:0007669"/>
    <property type="project" value="InterPro"/>
</dbReference>
<evidence type="ECO:0000259" key="1">
    <source>
        <dbReference type="Pfam" id="PF03354"/>
    </source>
</evidence>
<keyword evidence="4" id="KW-1185">Reference proteome</keyword>
<dbReference type="AlphaFoldDB" id="A0A7G6E7Z5"/>
<feature type="domain" description="Terminase large subunit-like endonuclease" evidence="2">
    <location>
        <begin position="216"/>
        <end position="501"/>
    </location>
</feature>
<dbReference type="OrthoDB" id="9760250at2"/>
<gene>
    <name evidence="3" type="ORF">BR63_19150</name>
</gene>
<feature type="domain" description="Terminase large subunit-like ATPase" evidence="1">
    <location>
        <begin position="34"/>
        <end position="208"/>
    </location>
</feature>
<dbReference type="RefSeq" id="WP_034425000.1">
    <property type="nucleotide sequence ID" value="NZ_CP045798.1"/>
</dbReference>
<evidence type="ECO:0000259" key="2">
    <source>
        <dbReference type="Pfam" id="PF20441"/>
    </source>
</evidence>
<dbReference type="InterPro" id="IPR005021">
    <property type="entry name" value="Terminase_largesu-like"/>
</dbReference>
<dbReference type="Gene3D" id="3.40.50.300">
    <property type="entry name" value="P-loop containing nucleotide triphosphate hydrolases"/>
    <property type="match status" value="1"/>
</dbReference>
<dbReference type="Gene3D" id="3.30.420.240">
    <property type="match status" value="1"/>
</dbReference>
<dbReference type="EMBL" id="CP045798">
    <property type="protein sequence ID" value="QNB48199.1"/>
    <property type="molecule type" value="Genomic_DNA"/>
</dbReference>
<dbReference type="InterPro" id="IPR046462">
    <property type="entry name" value="TerL_nuclease"/>
</dbReference>
<dbReference type="Pfam" id="PF03354">
    <property type="entry name" value="TerL_ATPase"/>
    <property type="match status" value="1"/>
</dbReference>
<dbReference type="PANTHER" id="PTHR41287:SF1">
    <property type="entry name" value="PROTEIN YMFN"/>
    <property type="match status" value="1"/>
</dbReference>
<protein>
    <submittedName>
        <fullName evidence="3">Terminase large subunit</fullName>
    </submittedName>
</protein>
<dbReference type="Pfam" id="PF20441">
    <property type="entry name" value="TerL_nuclease"/>
    <property type="match status" value="1"/>
</dbReference>
<dbReference type="KEGG" id="tfr:BR63_19150"/>
<proteinExistence type="predicted"/>
<dbReference type="Proteomes" id="UP000515847">
    <property type="component" value="Chromosome"/>
</dbReference>
<evidence type="ECO:0000313" key="3">
    <source>
        <dbReference type="EMBL" id="QNB48199.1"/>
    </source>
</evidence>
<evidence type="ECO:0000313" key="4">
    <source>
        <dbReference type="Proteomes" id="UP000515847"/>
    </source>
</evidence>
<reference evidence="3 4" key="1">
    <citation type="journal article" date="2019" name="Front. Microbiol.">
        <title>Thermoanaerosceptrum fracticalcis gen. nov. sp. nov., a Novel Fumarate-Fermenting Microorganism From a Deep Fractured Carbonate Aquifer of the US Great Basin.</title>
        <authorList>
            <person name="Hamilton-Brehm S.D."/>
            <person name="Stewart L.E."/>
            <person name="Zavarin M."/>
            <person name="Caldwell M."/>
            <person name="Lawson P.A."/>
            <person name="Onstott T.C."/>
            <person name="Grzymski J."/>
            <person name="Neveux I."/>
            <person name="Lollar B.S."/>
            <person name="Russell C.E."/>
            <person name="Moser D.P."/>
        </authorList>
    </citation>
    <scope>NUCLEOTIDE SEQUENCE [LARGE SCALE GENOMIC DNA]</scope>
    <source>
        <strain evidence="3 4">DRI-13</strain>
    </source>
</reference>
<name>A0A7G6E7Z5_THEFR</name>
<dbReference type="InterPro" id="IPR046461">
    <property type="entry name" value="TerL_ATPase"/>
</dbReference>
<sequence length="516" mass="59133">MRHDKDRALEPIEFIQMLKAVDDFYGQPFLLLDWQYDVLWNVYGTVKDDGYRQYRYAYLEIPKKNGKTSLIAAIALYHLTCDGPGGQICCCAADRGQAELVYKAACGMREQSEELQEILKLTDSKKEIKNTLTGTTLKVLSAEAYTKHGLNPTVVIFDELHAQPNRDLWDVMTFGAGAARKEPLWWVITTAGDDPDRKSIGWEIHEYARKVRDGEIYDPTWYVKIYGAPEDADIFDEKTWYMANPSLGKTISIETVRQEALQARNSESAERLFRWLRLNQWIAVKQVGWLPLTLWDATTGKWSKSELIGKRCYPGLDLSSTTDLTGLVLLFPPQDGIGEWRFISEGWIPEDNMKERSRRDKVPYDRWVNAGYLHATPGNVVDYEFVEARILQLSKQYKFEYMGTDPWNSRMLTQRLAKEGLNILEIPQNMAHMSPAMKETERLMRSGQITHEENPLARWCFGNVIVAQDGNENVKPMKNKSVDRIDLTVALINAMAVAMRMEGQTSVYETRGVLTV</sequence>
<organism evidence="3 4">
    <name type="scientific">Thermanaerosceptrum fracticalcis</name>
    <dbReference type="NCBI Taxonomy" id="1712410"/>
    <lineage>
        <taxon>Bacteria</taxon>
        <taxon>Bacillati</taxon>
        <taxon>Bacillota</taxon>
        <taxon>Clostridia</taxon>
        <taxon>Eubacteriales</taxon>
        <taxon>Peptococcaceae</taxon>
        <taxon>Thermanaerosceptrum</taxon>
    </lineage>
</organism>